<dbReference type="PRINTS" id="PR00904">
    <property type="entry name" value="FRATAXIN"/>
</dbReference>
<evidence type="ECO:0000256" key="1">
    <source>
        <dbReference type="ARBA" id="ARBA00004173"/>
    </source>
</evidence>
<evidence type="ECO:0000256" key="9">
    <source>
        <dbReference type="ARBA" id="ARBA00023004"/>
    </source>
</evidence>
<keyword evidence="7" id="KW-0809">Transit peptide</keyword>
<accession>A0AAD6TBQ2</accession>
<dbReference type="Gene3D" id="3.30.920.10">
    <property type="entry name" value="Frataxin/CyaY"/>
    <property type="match status" value="1"/>
</dbReference>
<keyword evidence="9" id="KW-0408">Iron</keyword>
<dbReference type="SMART" id="SM01219">
    <property type="entry name" value="Frataxin_Cyay"/>
    <property type="match status" value="1"/>
</dbReference>
<dbReference type="GO" id="GO:0006879">
    <property type="term" value="P:intracellular iron ion homeostasis"/>
    <property type="evidence" value="ECO:0007669"/>
    <property type="project" value="UniProtKB-KW"/>
</dbReference>
<protein>
    <recommendedName>
        <fullName evidence="3">ferroxidase</fullName>
        <ecNumber evidence="3">1.16.3.1</ecNumber>
    </recommendedName>
</protein>
<dbReference type="GO" id="GO:0034986">
    <property type="term" value="F:iron chaperone activity"/>
    <property type="evidence" value="ECO:0007669"/>
    <property type="project" value="TreeGrafter"/>
</dbReference>
<organism evidence="13 14">
    <name type="scientific">Mycena alexandri</name>
    <dbReference type="NCBI Taxonomy" id="1745969"/>
    <lineage>
        <taxon>Eukaryota</taxon>
        <taxon>Fungi</taxon>
        <taxon>Dikarya</taxon>
        <taxon>Basidiomycota</taxon>
        <taxon>Agaricomycotina</taxon>
        <taxon>Agaricomycetes</taxon>
        <taxon>Agaricomycetidae</taxon>
        <taxon>Agaricales</taxon>
        <taxon>Marasmiineae</taxon>
        <taxon>Mycenaceae</taxon>
        <taxon>Mycena</taxon>
    </lineage>
</organism>
<dbReference type="GO" id="GO:0008199">
    <property type="term" value="F:ferric iron binding"/>
    <property type="evidence" value="ECO:0007669"/>
    <property type="project" value="InterPro"/>
</dbReference>
<evidence type="ECO:0000256" key="7">
    <source>
        <dbReference type="ARBA" id="ARBA00022946"/>
    </source>
</evidence>
<keyword evidence="8" id="KW-0560">Oxidoreductase</keyword>
<dbReference type="PANTHER" id="PTHR16821:SF2">
    <property type="entry name" value="FRATAXIN, MITOCHONDRIAL"/>
    <property type="match status" value="1"/>
</dbReference>
<dbReference type="InterPro" id="IPR002908">
    <property type="entry name" value="Frataxin/CyaY"/>
</dbReference>
<evidence type="ECO:0000313" key="13">
    <source>
        <dbReference type="EMBL" id="KAJ7042476.1"/>
    </source>
</evidence>
<comment type="catalytic activity">
    <reaction evidence="12">
        <text>4 Fe(2+) + O2 + 4 H(+) = 4 Fe(3+) + 2 H2O</text>
        <dbReference type="Rhea" id="RHEA:11148"/>
        <dbReference type="ChEBI" id="CHEBI:15377"/>
        <dbReference type="ChEBI" id="CHEBI:15378"/>
        <dbReference type="ChEBI" id="CHEBI:15379"/>
        <dbReference type="ChEBI" id="CHEBI:29033"/>
        <dbReference type="ChEBI" id="CHEBI:29034"/>
        <dbReference type="EC" id="1.16.3.1"/>
    </reaction>
</comment>
<dbReference type="GO" id="GO:0004322">
    <property type="term" value="F:ferroxidase activity"/>
    <property type="evidence" value="ECO:0007669"/>
    <property type="project" value="UniProtKB-EC"/>
</dbReference>
<reference evidence="13" key="1">
    <citation type="submission" date="2023-03" db="EMBL/GenBank/DDBJ databases">
        <title>Massive genome expansion in bonnet fungi (Mycena s.s.) driven by repeated elements and novel gene families across ecological guilds.</title>
        <authorList>
            <consortium name="Lawrence Berkeley National Laboratory"/>
            <person name="Harder C.B."/>
            <person name="Miyauchi S."/>
            <person name="Viragh M."/>
            <person name="Kuo A."/>
            <person name="Thoen E."/>
            <person name="Andreopoulos B."/>
            <person name="Lu D."/>
            <person name="Skrede I."/>
            <person name="Drula E."/>
            <person name="Henrissat B."/>
            <person name="Morin E."/>
            <person name="Kohler A."/>
            <person name="Barry K."/>
            <person name="LaButti K."/>
            <person name="Morin E."/>
            <person name="Salamov A."/>
            <person name="Lipzen A."/>
            <person name="Mereny Z."/>
            <person name="Hegedus B."/>
            <person name="Baldrian P."/>
            <person name="Stursova M."/>
            <person name="Weitz H."/>
            <person name="Taylor A."/>
            <person name="Grigoriev I.V."/>
            <person name="Nagy L.G."/>
            <person name="Martin F."/>
            <person name="Kauserud H."/>
        </authorList>
    </citation>
    <scope>NUCLEOTIDE SEQUENCE</scope>
    <source>
        <strain evidence="13">CBHHK200</strain>
    </source>
</reference>
<dbReference type="GO" id="GO:0008198">
    <property type="term" value="F:ferrous iron binding"/>
    <property type="evidence" value="ECO:0007669"/>
    <property type="project" value="TreeGrafter"/>
</dbReference>
<dbReference type="PROSITE" id="PS50810">
    <property type="entry name" value="FRATAXIN_2"/>
    <property type="match status" value="1"/>
</dbReference>
<keyword evidence="14" id="KW-1185">Reference proteome</keyword>
<evidence type="ECO:0000256" key="10">
    <source>
        <dbReference type="ARBA" id="ARBA00023065"/>
    </source>
</evidence>
<dbReference type="Pfam" id="PF01491">
    <property type="entry name" value="Frataxin_Cyay"/>
    <property type="match status" value="1"/>
</dbReference>
<evidence type="ECO:0000256" key="11">
    <source>
        <dbReference type="ARBA" id="ARBA00023128"/>
    </source>
</evidence>
<evidence type="ECO:0000313" key="14">
    <source>
        <dbReference type="Proteomes" id="UP001218188"/>
    </source>
</evidence>
<dbReference type="GO" id="GO:0006826">
    <property type="term" value="P:iron ion transport"/>
    <property type="evidence" value="ECO:0007669"/>
    <property type="project" value="UniProtKB-KW"/>
</dbReference>
<keyword evidence="5" id="KW-0813">Transport</keyword>
<sequence length="197" mass="22388">MNLSRRIATFTSSLRAPNPNPRSAMFLSLTRLGAVASARCLRLHRPQRCLRLHRPQRCLALQNTGWNRQMSTPPPQLNISELSTERYDMFSDTTMDNLLHALENLVDNLGNPAYEVEYHSGVLTLHLGDKGTYVINKQPPNKQIWLSSPFSGPKRYDFHEGDNAWVYSRDGQSLSELLNRELSDALQRPVDVTDVAE</sequence>
<evidence type="ECO:0000256" key="3">
    <source>
        <dbReference type="ARBA" id="ARBA00013107"/>
    </source>
</evidence>
<evidence type="ECO:0000256" key="5">
    <source>
        <dbReference type="ARBA" id="ARBA00022448"/>
    </source>
</evidence>
<evidence type="ECO:0000256" key="8">
    <source>
        <dbReference type="ARBA" id="ARBA00023002"/>
    </source>
</evidence>
<evidence type="ECO:0000256" key="4">
    <source>
        <dbReference type="ARBA" id="ARBA00022434"/>
    </source>
</evidence>
<proteinExistence type="inferred from homology"/>
<evidence type="ECO:0000256" key="6">
    <source>
        <dbReference type="ARBA" id="ARBA00022496"/>
    </source>
</evidence>
<dbReference type="PANTHER" id="PTHR16821">
    <property type="entry name" value="FRATAXIN"/>
    <property type="match status" value="1"/>
</dbReference>
<keyword evidence="11" id="KW-0496">Mitochondrion</keyword>
<dbReference type="GO" id="GO:0016226">
    <property type="term" value="P:iron-sulfur cluster assembly"/>
    <property type="evidence" value="ECO:0007669"/>
    <property type="project" value="InterPro"/>
</dbReference>
<dbReference type="GO" id="GO:0051537">
    <property type="term" value="F:2 iron, 2 sulfur cluster binding"/>
    <property type="evidence" value="ECO:0007669"/>
    <property type="project" value="TreeGrafter"/>
</dbReference>
<evidence type="ECO:0000256" key="2">
    <source>
        <dbReference type="ARBA" id="ARBA00008183"/>
    </source>
</evidence>
<evidence type="ECO:0000256" key="12">
    <source>
        <dbReference type="ARBA" id="ARBA00047990"/>
    </source>
</evidence>
<dbReference type="PROSITE" id="PS01344">
    <property type="entry name" value="FRATAXIN_1"/>
    <property type="match status" value="1"/>
</dbReference>
<dbReference type="AlphaFoldDB" id="A0AAD6TBQ2"/>
<dbReference type="EC" id="1.16.3.1" evidence="3"/>
<keyword evidence="6" id="KW-0410">Iron transport</keyword>
<dbReference type="SUPFAM" id="SSF55387">
    <property type="entry name" value="Frataxin/Nqo15-like"/>
    <property type="match status" value="1"/>
</dbReference>
<dbReference type="EMBL" id="JARJCM010000012">
    <property type="protein sequence ID" value="KAJ7042476.1"/>
    <property type="molecule type" value="Genomic_DNA"/>
</dbReference>
<comment type="caution">
    <text evidence="13">The sequence shown here is derived from an EMBL/GenBank/DDBJ whole genome shotgun (WGS) entry which is preliminary data.</text>
</comment>
<keyword evidence="10" id="KW-0406">Ion transport</keyword>
<dbReference type="InterPro" id="IPR036524">
    <property type="entry name" value="Frataxin/CyaY_sf"/>
</dbReference>
<name>A0AAD6TBQ2_9AGAR</name>
<comment type="similarity">
    <text evidence="2">Belongs to the frataxin family.</text>
</comment>
<dbReference type="NCBIfam" id="TIGR03421">
    <property type="entry name" value="FeS_CyaY"/>
    <property type="match status" value="1"/>
</dbReference>
<keyword evidence="4" id="KW-0409">Iron storage</keyword>
<comment type="subcellular location">
    <subcellularLocation>
        <location evidence="1">Mitochondrion</location>
    </subcellularLocation>
</comment>
<gene>
    <name evidence="13" type="ORF">C8F04DRAFT_79217</name>
</gene>
<dbReference type="NCBIfam" id="TIGR03422">
    <property type="entry name" value="mito_frataxin"/>
    <property type="match status" value="1"/>
</dbReference>
<dbReference type="InterPro" id="IPR020895">
    <property type="entry name" value="Frataxin_CS"/>
</dbReference>
<dbReference type="InterPro" id="IPR017789">
    <property type="entry name" value="Frataxin"/>
</dbReference>
<dbReference type="Proteomes" id="UP001218188">
    <property type="component" value="Unassembled WGS sequence"/>
</dbReference>
<dbReference type="GO" id="GO:0005739">
    <property type="term" value="C:mitochondrion"/>
    <property type="evidence" value="ECO:0007669"/>
    <property type="project" value="UniProtKB-SubCell"/>
</dbReference>